<keyword evidence="4 6" id="KW-0788">Thiol protease</keyword>
<feature type="compositionally biased region" description="Low complexity" evidence="7">
    <location>
        <begin position="897"/>
        <end position="911"/>
    </location>
</feature>
<evidence type="ECO:0000313" key="9">
    <source>
        <dbReference type="EMBL" id="KAK4104067.1"/>
    </source>
</evidence>
<evidence type="ECO:0000256" key="2">
    <source>
        <dbReference type="ARBA" id="ARBA00022670"/>
    </source>
</evidence>
<organism evidence="9 10">
    <name type="scientific">Parathielavia hyrcaniae</name>
    <dbReference type="NCBI Taxonomy" id="113614"/>
    <lineage>
        <taxon>Eukaryota</taxon>
        <taxon>Fungi</taxon>
        <taxon>Dikarya</taxon>
        <taxon>Ascomycota</taxon>
        <taxon>Pezizomycotina</taxon>
        <taxon>Sordariomycetes</taxon>
        <taxon>Sordariomycetidae</taxon>
        <taxon>Sordariales</taxon>
        <taxon>Chaetomiaceae</taxon>
        <taxon>Parathielavia</taxon>
    </lineage>
</organism>
<dbReference type="GO" id="GO:0006508">
    <property type="term" value="P:proteolysis"/>
    <property type="evidence" value="ECO:0007669"/>
    <property type="project" value="UniProtKB-KW"/>
</dbReference>
<name>A0AAN6T4T8_9PEZI</name>
<dbReference type="SMART" id="SM00230">
    <property type="entry name" value="CysPc"/>
    <property type="match status" value="1"/>
</dbReference>
<reference evidence="9" key="2">
    <citation type="submission" date="2023-05" db="EMBL/GenBank/DDBJ databases">
        <authorList>
            <consortium name="Lawrence Berkeley National Laboratory"/>
            <person name="Steindorff A."/>
            <person name="Hensen N."/>
            <person name="Bonometti L."/>
            <person name="Westerberg I."/>
            <person name="Brannstrom I.O."/>
            <person name="Guillou S."/>
            <person name="Cros-Aarteil S."/>
            <person name="Calhoun S."/>
            <person name="Haridas S."/>
            <person name="Kuo A."/>
            <person name="Mondo S."/>
            <person name="Pangilinan J."/>
            <person name="Riley R."/>
            <person name="Labutti K."/>
            <person name="Andreopoulos B."/>
            <person name="Lipzen A."/>
            <person name="Chen C."/>
            <person name="Yanf M."/>
            <person name="Daum C."/>
            <person name="Ng V."/>
            <person name="Clum A."/>
            <person name="Ohm R."/>
            <person name="Martin F."/>
            <person name="Silar P."/>
            <person name="Natvig D."/>
            <person name="Lalanne C."/>
            <person name="Gautier V."/>
            <person name="Ament-Velasquez S.L."/>
            <person name="Kruys A."/>
            <person name="Hutchinson M.I."/>
            <person name="Powell A.J."/>
            <person name="Barry K."/>
            <person name="Miller A.N."/>
            <person name="Grigoriev I.V."/>
            <person name="Debuchy R."/>
            <person name="Gladieux P."/>
            <person name="Thoren M.H."/>
            <person name="Johannesson H."/>
        </authorList>
    </citation>
    <scope>NUCLEOTIDE SEQUENCE</scope>
    <source>
        <strain evidence="9">CBS 757.83</strain>
    </source>
</reference>
<evidence type="ECO:0000256" key="5">
    <source>
        <dbReference type="PIRSR" id="PIRSR622684-1"/>
    </source>
</evidence>
<feature type="compositionally biased region" description="Basic and acidic residues" evidence="7">
    <location>
        <begin position="807"/>
        <end position="824"/>
    </location>
</feature>
<comment type="caution">
    <text evidence="9">The sequence shown here is derived from an EMBL/GenBank/DDBJ whole genome shotgun (WGS) entry which is preliminary data.</text>
</comment>
<dbReference type="PANTHER" id="PTHR10183">
    <property type="entry name" value="CALPAIN"/>
    <property type="match status" value="1"/>
</dbReference>
<evidence type="ECO:0000256" key="4">
    <source>
        <dbReference type="ARBA" id="ARBA00022807"/>
    </source>
</evidence>
<dbReference type="CDD" id="cd00044">
    <property type="entry name" value="CysPc"/>
    <property type="match status" value="1"/>
</dbReference>
<feature type="compositionally biased region" description="Basic and acidic residues" evidence="7">
    <location>
        <begin position="192"/>
        <end position="211"/>
    </location>
</feature>
<feature type="compositionally biased region" description="Low complexity" evidence="7">
    <location>
        <begin position="825"/>
        <end position="839"/>
    </location>
</feature>
<feature type="compositionally biased region" description="Low complexity" evidence="7">
    <location>
        <begin position="151"/>
        <end position="163"/>
    </location>
</feature>
<dbReference type="AlphaFoldDB" id="A0AAN6T4T8"/>
<dbReference type="PANTHER" id="PTHR10183:SF379">
    <property type="entry name" value="CALPAIN-5"/>
    <property type="match status" value="1"/>
</dbReference>
<evidence type="ECO:0000256" key="7">
    <source>
        <dbReference type="SAM" id="MobiDB-lite"/>
    </source>
</evidence>
<dbReference type="EMBL" id="MU863627">
    <property type="protein sequence ID" value="KAK4104067.1"/>
    <property type="molecule type" value="Genomic_DNA"/>
</dbReference>
<feature type="compositionally biased region" description="Low complexity" evidence="7">
    <location>
        <begin position="858"/>
        <end position="886"/>
    </location>
</feature>
<keyword evidence="3 6" id="KW-0378">Hydrolase</keyword>
<reference evidence="9" key="1">
    <citation type="journal article" date="2023" name="Mol. Phylogenet. Evol.">
        <title>Genome-scale phylogeny and comparative genomics of the fungal order Sordariales.</title>
        <authorList>
            <person name="Hensen N."/>
            <person name="Bonometti L."/>
            <person name="Westerberg I."/>
            <person name="Brannstrom I.O."/>
            <person name="Guillou S."/>
            <person name="Cros-Aarteil S."/>
            <person name="Calhoun S."/>
            <person name="Haridas S."/>
            <person name="Kuo A."/>
            <person name="Mondo S."/>
            <person name="Pangilinan J."/>
            <person name="Riley R."/>
            <person name="LaButti K."/>
            <person name="Andreopoulos B."/>
            <person name="Lipzen A."/>
            <person name="Chen C."/>
            <person name="Yan M."/>
            <person name="Daum C."/>
            <person name="Ng V."/>
            <person name="Clum A."/>
            <person name="Steindorff A."/>
            <person name="Ohm R.A."/>
            <person name="Martin F."/>
            <person name="Silar P."/>
            <person name="Natvig D.O."/>
            <person name="Lalanne C."/>
            <person name="Gautier V."/>
            <person name="Ament-Velasquez S.L."/>
            <person name="Kruys A."/>
            <person name="Hutchinson M.I."/>
            <person name="Powell A.J."/>
            <person name="Barry K."/>
            <person name="Miller A.N."/>
            <person name="Grigoriev I.V."/>
            <person name="Debuchy R."/>
            <person name="Gladieux P."/>
            <person name="Hiltunen Thoren M."/>
            <person name="Johannesson H."/>
        </authorList>
    </citation>
    <scope>NUCLEOTIDE SEQUENCE</scope>
    <source>
        <strain evidence="9">CBS 757.83</strain>
    </source>
</reference>
<evidence type="ECO:0000313" key="10">
    <source>
        <dbReference type="Proteomes" id="UP001305647"/>
    </source>
</evidence>
<dbReference type="Gene3D" id="3.90.70.10">
    <property type="entry name" value="Cysteine proteinases"/>
    <property type="match status" value="1"/>
</dbReference>
<dbReference type="InterPro" id="IPR038765">
    <property type="entry name" value="Papain-like_cys_pep_sf"/>
</dbReference>
<feature type="compositionally biased region" description="Pro residues" evidence="7">
    <location>
        <begin position="975"/>
        <end position="989"/>
    </location>
</feature>
<feature type="region of interest" description="Disordered" evidence="7">
    <location>
        <begin position="1047"/>
        <end position="1075"/>
    </location>
</feature>
<feature type="compositionally biased region" description="Polar residues" evidence="7">
    <location>
        <begin position="775"/>
        <end position="784"/>
    </location>
</feature>
<feature type="region of interest" description="Disordered" evidence="7">
    <location>
        <begin position="1"/>
        <end position="22"/>
    </location>
</feature>
<comment type="similarity">
    <text evidence="1">Belongs to the peptidase C2 family.</text>
</comment>
<keyword evidence="10" id="KW-1185">Reference proteome</keyword>
<keyword evidence="2 6" id="KW-0645">Protease</keyword>
<feature type="region of interest" description="Disordered" evidence="7">
    <location>
        <begin position="140"/>
        <end position="164"/>
    </location>
</feature>
<dbReference type="GO" id="GO:0004198">
    <property type="term" value="F:calcium-dependent cysteine-type endopeptidase activity"/>
    <property type="evidence" value="ECO:0007669"/>
    <property type="project" value="InterPro"/>
</dbReference>
<gene>
    <name evidence="9" type="ORF">N658DRAFT_484120</name>
</gene>
<evidence type="ECO:0000256" key="1">
    <source>
        <dbReference type="ARBA" id="ARBA00007623"/>
    </source>
</evidence>
<feature type="compositionally biased region" description="Basic and acidic residues" evidence="7">
    <location>
        <begin position="758"/>
        <end position="772"/>
    </location>
</feature>
<accession>A0AAN6T4T8</accession>
<dbReference type="SUPFAM" id="SSF54001">
    <property type="entry name" value="Cysteine proteinases"/>
    <property type="match status" value="1"/>
</dbReference>
<feature type="active site" evidence="5 6">
    <location>
        <position position="456"/>
    </location>
</feature>
<dbReference type="InterPro" id="IPR022684">
    <property type="entry name" value="Calpain_cysteine_protease"/>
</dbReference>
<feature type="region of interest" description="Disordered" evidence="7">
    <location>
        <begin position="935"/>
        <end position="1011"/>
    </location>
</feature>
<feature type="compositionally biased region" description="Low complexity" evidence="7">
    <location>
        <begin position="181"/>
        <end position="191"/>
    </location>
</feature>
<feature type="domain" description="Calpain catalytic" evidence="8">
    <location>
        <begin position="223"/>
        <end position="512"/>
    </location>
</feature>
<proteinExistence type="inferred from homology"/>
<feature type="active site" evidence="5 6">
    <location>
        <position position="436"/>
    </location>
</feature>
<feature type="region of interest" description="Disordered" evidence="7">
    <location>
        <begin position="181"/>
        <end position="216"/>
    </location>
</feature>
<evidence type="ECO:0000256" key="3">
    <source>
        <dbReference type="ARBA" id="ARBA00022801"/>
    </source>
</evidence>
<evidence type="ECO:0000256" key="6">
    <source>
        <dbReference type="PROSITE-ProRule" id="PRU00239"/>
    </source>
</evidence>
<evidence type="ECO:0000259" key="8">
    <source>
        <dbReference type="PROSITE" id="PS50203"/>
    </source>
</evidence>
<dbReference type="Pfam" id="PF00648">
    <property type="entry name" value="Peptidase_C2"/>
    <property type="match status" value="2"/>
</dbReference>
<feature type="region of interest" description="Disordered" evidence="7">
    <location>
        <begin position="712"/>
        <end position="914"/>
    </location>
</feature>
<sequence>MSVTSDSDGEGPGDGRMAQMPIFPGSLAQVQLPPQKKLDEFWSKFSVFRGKATTILPRNELASRVAKRSAAKDLAGGSTQTTTTSYDEAAALCRAKVDQVVAECKRVNQKYRDPHFDLDFDLRSGTRDCLESLSNVRVDYSDPDSDDGYDSSRYSSRSQSRQRVAARARVLRRGDAAGHAAGVDAAGAEADGGSKKGVVREGAAKDRDRGHWPGRKFSPRSVKRIGEIFDDPKFYVDGPTANDVRQGRDGDCWLMAALCTLSNKKGLIERVCVAQNEAVGVYGFVFHRDGEWISEIIDDKLYLIKPDYDEQRIGRHDNNMERALWVDIDRADSEEKYRRAYQSNSEALYFAQCENKNETWLPLLEKAYAKAHGDYAAIEGGYTGEGIEDLTGGVTTELFTNDILDKELFWKELLKVNEESHRGLGYGERKGIYEGHAYSVMRAVEMDGQRLLLLKNPWGKGEWTGAWSDGSKEWTPEWQIKLKHSFGDDGAFWISYKDLLRKYQTFDRTRLFGPEWKINSMWTTLNVSWAHEYHDTKFCFTLAKPGPVVIVLSQLDERYFRGLEGEYIFGLGFRVHKAGEDDYLVRTYTTYRMNRSCNVELDLDTGEYTVLVKIEADRIKGILPPEEVVRRNVKARRDKLLRIGLAYDLAHSKTRIFETAEEKAAREAYVKRKKDKQRKALRKAFMEVKETKHYFKRMEWLSNRKDQAWQRELHRRRAAKREAKREAKRKAAEEDARQQEGEARGHEHLEVQVGQPLKVEESEAKVLEKKGTSAEGATQPQGSDNKNKQPEAGPQTEPPVITAGEKTAPKPKQDEVQSKEETAEKPPSVSSTTTPASEPAEAKPKAGTPKATGNEKQTSPSELAPAAAEAGTTESAKGLSELSSSEVSEKPPTPQGAATDAASTAATPAPKAHFRQKIKNALEVVSSVKNELKSLLGEHPGHHHPSQVIEVGNGNCPETDAEADADGMPGAYPHMHPPPNTYPQHPGPPSSIDDGPRHPGPRPVCESETDFDDDLLDSDLCSIRSVSDLSERHLDLIVAEAERDAADAARSGVQRGGGGQPMPSAPPHPQQLPQDEFELDPWNAVAVVGLRIYYRVAKEDMQAEGLVRLRVVRPNRWEVLDVDDSAKDATVKVEG</sequence>
<dbReference type="PROSITE" id="PS50203">
    <property type="entry name" value="CALPAIN_CAT"/>
    <property type="match status" value="1"/>
</dbReference>
<dbReference type="InterPro" id="IPR001300">
    <property type="entry name" value="Peptidase_C2_calpain_cat"/>
</dbReference>
<feature type="compositionally biased region" description="Basic and acidic residues" evidence="7">
    <location>
        <begin position="720"/>
        <end position="750"/>
    </location>
</feature>
<feature type="active site" evidence="5 6">
    <location>
        <position position="252"/>
    </location>
</feature>
<dbReference type="Proteomes" id="UP001305647">
    <property type="component" value="Unassembled WGS sequence"/>
</dbReference>
<protein>
    <submittedName>
        <fullName evidence="9">Cysteine proteinase</fullName>
    </submittedName>
</protein>